<comment type="caution">
    <text evidence="21">The sequence shown here is derived from an EMBL/GenBank/DDBJ whole genome shotgun (WGS) entry which is preliminary data.</text>
</comment>
<dbReference type="GO" id="GO:0005524">
    <property type="term" value="F:ATP binding"/>
    <property type="evidence" value="ECO:0007669"/>
    <property type="project" value="UniProtKB-KW"/>
</dbReference>
<keyword evidence="6" id="KW-0723">Serine/threonine-protein kinase</keyword>
<evidence type="ECO:0000256" key="18">
    <source>
        <dbReference type="ARBA" id="ARBA00048679"/>
    </source>
</evidence>
<keyword evidence="16" id="KW-0496">Mitochondrion</keyword>
<feature type="domain" description="Protein kinase" evidence="20">
    <location>
        <begin position="264"/>
        <end position="622"/>
    </location>
</feature>
<keyword evidence="13" id="KW-0067">ATP-binding</keyword>
<dbReference type="GO" id="GO:0046872">
    <property type="term" value="F:metal ion binding"/>
    <property type="evidence" value="ECO:0007669"/>
    <property type="project" value="UniProtKB-KW"/>
</dbReference>
<dbReference type="SMART" id="SM00220">
    <property type="entry name" value="S_TKc"/>
    <property type="match status" value="1"/>
</dbReference>
<dbReference type="PANTHER" id="PTHR22972:SF7">
    <property type="entry name" value="SERINE_THREONINE-PROTEIN KINASE PINK1, MITOCHONDRIAL"/>
    <property type="match status" value="1"/>
</dbReference>
<keyword evidence="11" id="KW-1000">Mitochondrion outer membrane</keyword>
<gene>
    <name evidence="21" type="ORF">TCAL_03602</name>
</gene>
<evidence type="ECO:0000256" key="9">
    <source>
        <dbReference type="ARBA" id="ARBA00022741"/>
    </source>
</evidence>
<evidence type="ECO:0000256" key="3">
    <source>
        <dbReference type="ARBA" id="ARBA00004514"/>
    </source>
</evidence>
<evidence type="ECO:0000256" key="17">
    <source>
        <dbReference type="ARBA" id="ARBA00047899"/>
    </source>
</evidence>
<protein>
    <recommendedName>
        <fullName evidence="5">non-specific serine/threonine protein kinase</fullName>
        <ecNumber evidence="5">2.7.11.1</ecNumber>
    </recommendedName>
</protein>
<evidence type="ECO:0000256" key="16">
    <source>
        <dbReference type="ARBA" id="ARBA00023128"/>
    </source>
</evidence>
<comment type="catalytic activity">
    <reaction evidence="18">
        <text>L-seryl-[protein] + ATP = O-phospho-L-seryl-[protein] + ADP + H(+)</text>
        <dbReference type="Rhea" id="RHEA:17989"/>
        <dbReference type="Rhea" id="RHEA-COMP:9863"/>
        <dbReference type="Rhea" id="RHEA-COMP:11604"/>
        <dbReference type="ChEBI" id="CHEBI:15378"/>
        <dbReference type="ChEBI" id="CHEBI:29999"/>
        <dbReference type="ChEBI" id="CHEBI:30616"/>
        <dbReference type="ChEBI" id="CHEBI:83421"/>
        <dbReference type="ChEBI" id="CHEBI:456216"/>
        <dbReference type="EC" id="2.7.11.1"/>
    </reaction>
</comment>
<evidence type="ECO:0000256" key="6">
    <source>
        <dbReference type="ARBA" id="ARBA00022527"/>
    </source>
</evidence>
<dbReference type="PROSITE" id="PS50011">
    <property type="entry name" value="PROTEIN_KINASE_DOM"/>
    <property type="match status" value="1"/>
</dbReference>
<evidence type="ECO:0000256" key="12">
    <source>
        <dbReference type="ARBA" id="ARBA00022792"/>
    </source>
</evidence>
<evidence type="ECO:0000256" key="15">
    <source>
        <dbReference type="ARBA" id="ARBA00022946"/>
    </source>
</evidence>
<organism evidence="21 22">
    <name type="scientific">Tigriopus californicus</name>
    <name type="common">Marine copepod</name>
    <dbReference type="NCBI Taxonomy" id="6832"/>
    <lineage>
        <taxon>Eukaryota</taxon>
        <taxon>Metazoa</taxon>
        <taxon>Ecdysozoa</taxon>
        <taxon>Arthropoda</taxon>
        <taxon>Crustacea</taxon>
        <taxon>Multicrustacea</taxon>
        <taxon>Hexanauplia</taxon>
        <taxon>Copepoda</taxon>
        <taxon>Harpacticoida</taxon>
        <taxon>Harpacticidae</taxon>
        <taxon>Tigriopus</taxon>
    </lineage>
</organism>
<dbReference type="Pfam" id="PF00069">
    <property type="entry name" value="Pkinase"/>
    <property type="match status" value="1"/>
</dbReference>
<dbReference type="InterPro" id="IPR011009">
    <property type="entry name" value="Kinase-like_dom_sf"/>
</dbReference>
<keyword evidence="14" id="KW-0460">Magnesium</keyword>
<evidence type="ECO:0000256" key="8">
    <source>
        <dbReference type="ARBA" id="ARBA00022723"/>
    </source>
</evidence>
<evidence type="ECO:0000256" key="11">
    <source>
        <dbReference type="ARBA" id="ARBA00022787"/>
    </source>
</evidence>
<keyword evidence="22" id="KW-1185">Reference proteome</keyword>
<feature type="region of interest" description="Disordered" evidence="19">
    <location>
        <begin position="115"/>
        <end position="134"/>
    </location>
</feature>
<evidence type="ECO:0000256" key="1">
    <source>
        <dbReference type="ARBA" id="ARBA00001946"/>
    </source>
</evidence>
<dbReference type="GO" id="GO:0005743">
    <property type="term" value="C:mitochondrial inner membrane"/>
    <property type="evidence" value="ECO:0007669"/>
    <property type="project" value="UniProtKB-SubCell"/>
</dbReference>
<dbReference type="GO" id="GO:0004674">
    <property type="term" value="F:protein serine/threonine kinase activity"/>
    <property type="evidence" value="ECO:0007669"/>
    <property type="project" value="UniProtKB-KW"/>
</dbReference>
<dbReference type="InterPro" id="IPR051511">
    <property type="entry name" value="MitoQC_Scaffold_Kinases"/>
</dbReference>
<accession>A0A553NB61</accession>
<evidence type="ECO:0000313" key="22">
    <source>
        <dbReference type="Proteomes" id="UP000318571"/>
    </source>
</evidence>
<dbReference type="GO" id="GO:0042981">
    <property type="term" value="P:regulation of apoptotic process"/>
    <property type="evidence" value="ECO:0007669"/>
    <property type="project" value="TreeGrafter"/>
</dbReference>
<keyword evidence="8" id="KW-0479">Metal-binding</keyword>
<keyword evidence="7" id="KW-0808">Transferase</keyword>
<proteinExistence type="predicted"/>
<keyword evidence="12" id="KW-0999">Mitochondrion inner membrane</keyword>
<evidence type="ECO:0000256" key="13">
    <source>
        <dbReference type="ARBA" id="ARBA00022840"/>
    </source>
</evidence>
<keyword evidence="10" id="KW-0418">Kinase</keyword>
<keyword evidence="12" id="KW-0472">Membrane</keyword>
<dbReference type="Gene3D" id="1.10.510.10">
    <property type="entry name" value="Transferase(Phosphotransferase) domain 1"/>
    <property type="match status" value="1"/>
</dbReference>
<evidence type="ECO:0000256" key="10">
    <source>
        <dbReference type="ARBA" id="ARBA00022777"/>
    </source>
</evidence>
<dbReference type="SUPFAM" id="SSF56112">
    <property type="entry name" value="Protein kinase-like (PK-like)"/>
    <property type="match status" value="1"/>
</dbReference>
<dbReference type="EMBL" id="VCGU01000458">
    <property type="protein sequence ID" value="TRY62658.1"/>
    <property type="molecule type" value="Genomic_DNA"/>
</dbReference>
<name>A0A553NB61_TIGCA</name>
<dbReference type="STRING" id="6832.A0A553NB61"/>
<keyword evidence="15" id="KW-0809">Transit peptide</keyword>
<dbReference type="OMA" id="FGQHARK"/>
<evidence type="ECO:0000313" key="21">
    <source>
        <dbReference type="EMBL" id="TRY62658.1"/>
    </source>
</evidence>
<feature type="non-terminal residue" evidence="21">
    <location>
        <position position="695"/>
    </location>
</feature>
<dbReference type="EC" id="2.7.11.1" evidence="5"/>
<dbReference type="GO" id="GO:0000422">
    <property type="term" value="P:autophagy of mitochondrion"/>
    <property type="evidence" value="ECO:0007669"/>
    <property type="project" value="TreeGrafter"/>
</dbReference>
<sequence>ALSWFASRPRSRALAFKLVRVAYWRSGRAALCRASPPDPWSSLWSQVRSGRCWFLTRPSTPGQAAPAQHGMVSVGQRLWTRLQKFYWPSSPGAARARTLRAQDAIHPLELTSEAQIGSRSAGGASGSRSHGGGLMRQRSLSVAALPRPTGILPPFSFASAHRFLVNSVLKRVTNTQAAILRRKTAQQLFTGQAGPFLALVGVSLASGTGLITKDDEVECVCSEIRQAAAKMQALAQNPAHNIVSPSDAINPIADLETTCLLKDFQIGPIVAKGCNAVVLAARWARHKVADLNEAMQTLGQVPPAVEIAVPGPAQSDSIVPHEEEYPLAIKMMFNYEAESNAMAIISAMNRETVPARNVRVPPHFESWIAAMREKSPTLPPHPNIVDMYTAFADYVPEIKEALNMYPDALPRRLNPEGLGRNMSLFLVMKKYDISLKDFLAQHRQEVSWKTSLLILTQILEGLTHMWSHGIAHRDLKSDNILLDLSGGIDFPRVVITDFGCCLADRNHGLKMPYSSFETNRGGNMALMAPEVITAQPGPFTSINYDKADVWACGAIAYEIFGMANPFYQDNHKLLNMHYKSKQLPSLPEDIPDIVNNLVRDLLRRNPKNRLSAELAATISQLILWAPSTWAKANGRIPNTQDVLQWLLTLTTKILCESRFANDGKALREYQLVATFLSRMSLSRVKEALQWMKNNA</sequence>
<dbReference type="GO" id="GO:0005829">
    <property type="term" value="C:cytosol"/>
    <property type="evidence" value="ECO:0007669"/>
    <property type="project" value="UniProtKB-SubCell"/>
</dbReference>
<dbReference type="AlphaFoldDB" id="A0A553NB61"/>
<keyword evidence="9" id="KW-0547">Nucleotide-binding</keyword>
<evidence type="ECO:0000256" key="7">
    <source>
        <dbReference type="ARBA" id="ARBA00022679"/>
    </source>
</evidence>
<dbReference type="Proteomes" id="UP000318571">
    <property type="component" value="Chromosome 10"/>
</dbReference>
<evidence type="ECO:0000256" key="4">
    <source>
        <dbReference type="ARBA" id="ARBA00004572"/>
    </source>
</evidence>
<comment type="catalytic activity">
    <reaction evidence="17">
        <text>L-threonyl-[protein] + ATP = O-phospho-L-threonyl-[protein] + ADP + H(+)</text>
        <dbReference type="Rhea" id="RHEA:46608"/>
        <dbReference type="Rhea" id="RHEA-COMP:11060"/>
        <dbReference type="Rhea" id="RHEA-COMP:11605"/>
        <dbReference type="ChEBI" id="CHEBI:15378"/>
        <dbReference type="ChEBI" id="CHEBI:30013"/>
        <dbReference type="ChEBI" id="CHEBI:30616"/>
        <dbReference type="ChEBI" id="CHEBI:61977"/>
        <dbReference type="ChEBI" id="CHEBI:456216"/>
        <dbReference type="EC" id="2.7.11.1"/>
    </reaction>
</comment>
<dbReference type="InterPro" id="IPR000719">
    <property type="entry name" value="Prot_kinase_dom"/>
</dbReference>
<evidence type="ECO:0000256" key="5">
    <source>
        <dbReference type="ARBA" id="ARBA00012513"/>
    </source>
</evidence>
<dbReference type="PROSITE" id="PS00108">
    <property type="entry name" value="PROTEIN_KINASE_ST"/>
    <property type="match status" value="1"/>
</dbReference>
<dbReference type="PANTHER" id="PTHR22972">
    <property type="entry name" value="SERINE/THREONINE PROTEIN KINASE"/>
    <property type="match status" value="1"/>
</dbReference>
<dbReference type="GO" id="GO:0005741">
    <property type="term" value="C:mitochondrial outer membrane"/>
    <property type="evidence" value="ECO:0007669"/>
    <property type="project" value="UniProtKB-SubCell"/>
</dbReference>
<comment type="subcellular location">
    <subcellularLocation>
        <location evidence="3">Cytoplasm</location>
        <location evidence="3">Cytosol</location>
    </subcellularLocation>
    <subcellularLocation>
        <location evidence="2">Mitochondrion inner membrane</location>
        <topology evidence="2">Single-pass membrane protein</topology>
    </subcellularLocation>
    <subcellularLocation>
        <location evidence="4">Mitochondrion outer membrane</location>
        <topology evidence="4">Single-pass membrane protein</topology>
    </subcellularLocation>
</comment>
<dbReference type="InterPro" id="IPR008271">
    <property type="entry name" value="Ser/Thr_kinase_AS"/>
</dbReference>
<comment type="cofactor">
    <cofactor evidence="1">
        <name>Mg(2+)</name>
        <dbReference type="ChEBI" id="CHEBI:18420"/>
    </cofactor>
</comment>
<evidence type="ECO:0000256" key="14">
    <source>
        <dbReference type="ARBA" id="ARBA00022842"/>
    </source>
</evidence>
<feature type="compositionally biased region" description="Gly residues" evidence="19">
    <location>
        <begin position="123"/>
        <end position="134"/>
    </location>
</feature>
<evidence type="ECO:0000256" key="19">
    <source>
        <dbReference type="SAM" id="MobiDB-lite"/>
    </source>
</evidence>
<evidence type="ECO:0000256" key="2">
    <source>
        <dbReference type="ARBA" id="ARBA00004434"/>
    </source>
</evidence>
<evidence type="ECO:0000259" key="20">
    <source>
        <dbReference type="PROSITE" id="PS50011"/>
    </source>
</evidence>
<feature type="non-terminal residue" evidence="21">
    <location>
        <position position="1"/>
    </location>
</feature>
<dbReference type="GO" id="GO:0090141">
    <property type="term" value="P:positive regulation of mitochondrial fission"/>
    <property type="evidence" value="ECO:0007669"/>
    <property type="project" value="TreeGrafter"/>
</dbReference>
<reference evidence="21 22" key="1">
    <citation type="journal article" date="2018" name="Nat. Ecol. Evol.">
        <title>Genomic signatures of mitonuclear coevolution across populations of Tigriopus californicus.</title>
        <authorList>
            <person name="Barreto F.S."/>
            <person name="Watson E.T."/>
            <person name="Lima T.G."/>
            <person name="Willett C.S."/>
            <person name="Edmands S."/>
            <person name="Li W."/>
            <person name="Burton R.S."/>
        </authorList>
    </citation>
    <scope>NUCLEOTIDE SEQUENCE [LARGE SCALE GENOMIC DNA]</scope>
    <source>
        <strain evidence="21 22">San Diego</strain>
    </source>
</reference>